<dbReference type="Proteomes" id="UP000275772">
    <property type="component" value="Unassembled WGS sequence"/>
</dbReference>
<feature type="region of interest" description="Disordered" evidence="1">
    <location>
        <begin position="575"/>
        <end position="596"/>
    </location>
</feature>
<feature type="region of interest" description="Disordered" evidence="1">
    <location>
        <begin position="857"/>
        <end position="904"/>
    </location>
</feature>
<dbReference type="InterPro" id="IPR055589">
    <property type="entry name" value="DUF7165"/>
</dbReference>
<feature type="region of interest" description="Disordered" evidence="1">
    <location>
        <begin position="687"/>
        <end position="706"/>
    </location>
</feature>
<feature type="compositionally biased region" description="Polar residues" evidence="1">
    <location>
        <begin position="857"/>
        <end position="894"/>
    </location>
</feature>
<feature type="region of interest" description="Disordered" evidence="1">
    <location>
        <begin position="964"/>
        <end position="1014"/>
    </location>
</feature>
<dbReference type="EMBL" id="UNSH01000008">
    <property type="protein sequence ID" value="SZF00278.1"/>
    <property type="molecule type" value="Genomic_DNA"/>
</dbReference>
<dbReference type="AlphaFoldDB" id="A0A383UKL7"/>
<dbReference type="SUPFAM" id="SSF101898">
    <property type="entry name" value="NHL repeat"/>
    <property type="match status" value="1"/>
</dbReference>
<evidence type="ECO:0000256" key="1">
    <source>
        <dbReference type="SAM" id="MobiDB-lite"/>
    </source>
</evidence>
<evidence type="ECO:0000313" key="3">
    <source>
        <dbReference type="EMBL" id="SZF00278.1"/>
    </source>
</evidence>
<feature type="compositionally biased region" description="Polar residues" evidence="1">
    <location>
        <begin position="986"/>
        <end position="1014"/>
    </location>
</feature>
<dbReference type="InterPro" id="IPR036047">
    <property type="entry name" value="F-box-like_dom_sf"/>
</dbReference>
<feature type="compositionally biased region" description="Basic and acidic residues" evidence="1">
    <location>
        <begin position="1127"/>
        <end position="1141"/>
    </location>
</feature>
<proteinExistence type="predicted"/>
<dbReference type="Gene3D" id="2.130.10.10">
    <property type="entry name" value="YVTN repeat-like/Quinoprotein amine dehydrogenase"/>
    <property type="match status" value="1"/>
</dbReference>
<sequence length="1173" mass="129985">MSVEETELFDFGHSESNMPEIADREKAFEKLPEEIIVQILQTADPNVFASLILLNKRWHQVSSKSSLYCHQISQCFSFSITNQALTLQQDDEKNLPMLRRTFAQEAKRNLFEVYLRPRITKVKFVFKLDNPDLALSGDSLHMISSPQGRFIVAYNSSGIHIIDLSGLDVAVKKSFRVLHKPKLLAITEDGSTLAILSTDLQVNIYNLSGSKPKRIRAMTLDHAPRSIALSPKGCVIAAAYDSGIEVSSLNPTNFSNERRSVKCSTVDSLTFSRSGTQMLGTTISSATPSTVILTAPYYDPGAAMPEDCISALWTTSILFPNVSRDCSHAILLPNSFEEEANWSFTYDRAFESFRAVRLDDLRNGTTYFTGPTAKSSTEQKLLPTTVPAVNKSGQLVASSFQGSIWIYGIPEDLDYISNHKDSANNNGENDLQAPFSELGRSNSSNSIRPSTLIREQSCKMPQWQFLCDQFRNTFVEGQNIAFVEHASALTWVHSQSSLYSDRLVVVAPDKENENGVPFANALLTVLDFNFSHKDGVKEDRTIDLNLVDSDTLFGECCEVEMKSSKCLLKTCPSQQNSSGFNTEASNDAKNEPSSNELLESGVQEIVPSINDPRPISGYPNFPYHNEITSSGDDALDAPYSHNSPRSRITLHRAATAVAINRIHNPQSSNCEFTQENYYAADEVHQTQPDLDAWNPPPPPYSPDSTLRESEDLMIEEPGESNTLRISQNNLCEISGLESPDTGSDDHFFSCKDSLSISSEYRSDGNPLNRTLSNSEVKSTEWALSNEQQQRPVTSPISNGGSTKFSDKISNNQGLCPYFTRDLCMPQFTSTINVAATSNSTSSRETITHACSEQLEASSSLSTPANGKSAASPSKVNVGSHLSQSRSAPTSTRTKSILENRHTTELLLTSPNKTHRMNLQAQSYREREQTKVVSSIKILQTGNDQDIFSGIATSSDGALVNPENKVASSRETSDHSFRKIDPRRHSSTTIQQPLPSIGRSQTMPLNSTSTHTKSVPSKFFARKNCPTSERELSNGKNSTSRLSFRSSIFRQTSNNSAHNLGSISQSQISGTRPLTQYFDANYTHFVADETTTSESPVTPVIAQKSYKEKGMFGSMRLARKKVWTASLRGEDKKNQNSKDLSHDPYQANPPKKIHRRQSLYIEPNMRQKDKCSMM</sequence>
<evidence type="ECO:0000259" key="2">
    <source>
        <dbReference type="PROSITE" id="PS50181"/>
    </source>
</evidence>
<accession>A0A383UKL7</accession>
<dbReference type="InterPro" id="IPR001810">
    <property type="entry name" value="F-box_dom"/>
</dbReference>
<dbReference type="PROSITE" id="PS50181">
    <property type="entry name" value="FBOX"/>
    <property type="match status" value="1"/>
</dbReference>
<feature type="compositionally biased region" description="Basic and acidic residues" evidence="1">
    <location>
        <begin position="970"/>
        <end position="983"/>
    </location>
</feature>
<dbReference type="Pfam" id="PF23749">
    <property type="entry name" value="DUF7165"/>
    <property type="match status" value="1"/>
</dbReference>
<evidence type="ECO:0000313" key="4">
    <source>
        <dbReference type="Proteomes" id="UP000275772"/>
    </source>
</evidence>
<gene>
    <name evidence="3" type="ORF">BLGHR1_11010</name>
</gene>
<protein>
    <recommendedName>
        <fullName evidence="2">F-box domain-containing protein</fullName>
    </recommendedName>
</protein>
<feature type="region of interest" description="Disordered" evidence="1">
    <location>
        <begin position="782"/>
        <end position="805"/>
    </location>
</feature>
<name>A0A383UKL7_BLUHO</name>
<dbReference type="VEuPathDB" id="FungiDB:BLGHR1_11010"/>
<reference evidence="3 4" key="1">
    <citation type="submission" date="2017-11" db="EMBL/GenBank/DDBJ databases">
        <authorList>
            <person name="Kracher B."/>
        </authorList>
    </citation>
    <scope>NUCLEOTIDE SEQUENCE [LARGE SCALE GENOMIC DNA]</scope>
    <source>
        <strain evidence="3 4">RACE1</strain>
    </source>
</reference>
<feature type="region of interest" description="Disordered" evidence="1">
    <location>
        <begin position="1125"/>
        <end position="1151"/>
    </location>
</feature>
<organism evidence="3 4">
    <name type="scientific">Blumeria hordei</name>
    <name type="common">Barley powdery mildew</name>
    <name type="synonym">Blumeria graminis f. sp. hordei</name>
    <dbReference type="NCBI Taxonomy" id="2867405"/>
    <lineage>
        <taxon>Eukaryota</taxon>
        <taxon>Fungi</taxon>
        <taxon>Dikarya</taxon>
        <taxon>Ascomycota</taxon>
        <taxon>Pezizomycotina</taxon>
        <taxon>Leotiomycetes</taxon>
        <taxon>Erysiphales</taxon>
        <taxon>Erysiphaceae</taxon>
        <taxon>Blumeria</taxon>
    </lineage>
</organism>
<dbReference type="SUPFAM" id="SSF81383">
    <property type="entry name" value="F-box domain"/>
    <property type="match status" value="1"/>
</dbReference>
<dbReference type="InterPro" id="IPR015943">
    <property type="entry name" value="WD40/YVTN_repeat-like_dom_sf"/>
</dbReference>
<feature type="domain" description="F-box" evidence="2">
    <location>
        <begin position="25"/>
        <end position="71"/>
    </location>
</feature>